<dbReference type="AlphaFoldDB" id="A0A2G8S254"/>
<dbReference type="Proteomes" id="UP000230002">
    <property type="component" value="Unassembled WGS sequence"/>
</dbReference>
<feature type="region of interest" description="Disordered" evidence="1">
    <location>
        <begin position="148"/>
        <end position="172"/>
    </location>
</feature>
<comment type="caution">
    <text evidence="3">The sequence shown here is derived from an EMBL/GenBank/DDBJ whole genome shotgun (WGS) entry which is preliminary data.</text>
</comment>
<keyword evidence="2" id="KW-0472">Membrane</keyword>
<dbReference type="STRING" id="1077348.A0A2G8S254"/>
<proteinExistence type="predicted"/>
<feature type="compositionally biased region" description="Low complexity" evidence="1">
    <location>
        <begin position="148"/>
        <end position="168"/>
    </location>
</feature>
<evidence type="ECO:0000313" key="3">
    <source>
        <dbReference type="EMBL" id="PIL27846.1"/>
    </source>
</evidence>
<dbReference type="EMBL" id="AYKW01000034">
    <property type="protein sequence ID" value="PIL27846.1"/>
    <property type="molecule type" value="Genomic_DNA"/>
</dbReference>
<evidence type="ECO:0000313" key="4">
    <source>
        <dbReference type="Proteomes" id="UP000230002"/>
    </source>
</evidence>
<dbReference type="OrthoDB" id="3266934at2759"/>
<sequence>MALLSGISGILQLTTTSQPPTVASSDLPFPMPVPSFAWSNFPATLDTCTSATINWTYSGTPDLIQFVLVPQVSSRTNAALANKRSTGNTTIATRVHLTALAWTWPKVNASAGEYVLQASGTWVNVASSSFAINNGADTSCLAVAVTSATSTTPSSEPSSSTTPLPTTSGRGTGNTGVIAGGAVAGVVVLIIALLGCRLWARQRKQQLRHPHNPTEATHRDTPSLYVASGAPSPALPFSEKSAGRPDSLDSPLSPNHRPPSFLLSDPYTPVPPYPSHTQAREQGARLIMDVTTIGSRSSAALSDATSTTGLMRTFSSCCPPSYATRPSLPPSYTTYTTRDTMTSRSTHFSYASSS</sequence>
<name>A0A2G8S254_9APHY</name>
<evidence type="ECO:0000256" key="2">
    <source>
        <dbReference type="SAM" id="Phobius"/>
    </source>
</evidence>
<reference evidence="3 4" key="1">
    <citation type="journal article" date="2015" name="Sci. Rep.">
        <title>Chromosome-level genome map provides insights into diverse defense mechanisms in the medicinal fungus Ganoderma sinense.</title>
        <authorList>
            <person name="Zhu Y."/>
            <person name="Xu J."/>
            <person name="Sun C."/>
            <person name="Zhou S."/>
            <person name="Xu H."/>
            <person name="Nelson D.R."/>
            <person name="Qian J."/>
            <person name="Song J."/>
            <person name="Luo H."/>
            <person name="Xiang L."/>
            <person name="Li Y."/>
            <person name="Xu Z."/>
            <person name="Ji A."/>
            <person name="Wang L."/>
            <person name="Lu S."/>
            <person name="Hayward A."/>
            <person name="Sun W."/>
            <person name="Li X."/>
            <person name="Schwartz D.C."/>
            <person name="Wang Y."/>
            <person name="Chen S."/>
        </authorList>
    </citation>
    <scope>NUCLEOTIDE SEQUENCE [LARGE SCALE GENOMIC DNA]</scope>
    <source>
        <strain evidence="3 4">ZZ0214-1</strain>
    </source>
</reference>
<feature type="region of interest" description="Disordered" evidence="1">
    <location>
        <begin position="207"/>
        <end position="279"/>
    </location>
</feature>
<evidence type="ECO:0000256" key="1">
    <source>
        <dbReference type="SAM" id="MobiDB-lite"/>
    </source>
</evidence>
<accession>A0A2G8S254</accession>
<organism evidence="3 4">
    <name type="scientific">Ganoderma sinense ZZ0214-1</name>
    <dbReference type="NCBI Taxonomy" id="1077348"/>
    <lineage>
        <taxon>Eukaryota</taxon>
        <taxon>Fungi</taxon>
        <taxon>Dikarya</taxon>
        <taxon>Basidiomycota</taxon>
        <taxon>Agaricomycotina</taxon>
        <taxon>Agaricomycetes</taxon>
        <taxon>Polyporales</taxon>
        <taxon>Polyporaceae</taxon>
        <taxon>Ganoderma</taxon>
    </lineage>
</organism>
<keyword evidence="2" id="KW-1133">Transmembrane helix</keyword>
<feature type="transmembrane region" description="Helical" evidence="2">
    <location>
        <begin position="177"/>
        <end position="200"/>
    </location>
</feature>
<keyword evidence="2" id="KW-0812">Transmembrane</keyword>
<protein>
    <submittedName>
        <fullName evidence="3">Uncharacterized protein</fullName>
    </submittedName>
</protein>
<gene>
    <name evidence="3" type="ORF">GSI_11000</name>
</gene>
<keyword evidence="4" id="KW-1185">Reference proteome</keyword>